<dbReference type="InterPro" id="IPR031478">
    <property type="entry name" value="SPATA1_C"/>
</dbReference>
<dbReference type="AlphaFoldDB" id="A0A673CAR5"/>
<reference evidence="2" key="2">
    <citation type="submission" date="2025-08" db="UniProtKB">
        <authorList>
            <consortium name="Ensembl"/>
        </authorList>
    </citation>
    <scope>IDENTIFICATION</scope>
</reference>
<evidence type="ECO:0000313" key="3">
    <source>
        <dbReference type="Proteomes" id="UP000472271"/>
    </source>
</evidence>
<organism evidence="2 3">
    <name type="scientific">Sphaeramia orbicularis</name>
    <name type="common">orbiculate cardinalfish</name>
    <dbReference type="NCBI Taxonomy" id="375764"/>
    <lineage>
        <taxon>Eukaryota</taxon>
        <taxon>Metazoa</taxon>
        <taxon>Chordata</taxon>
        <taxon>Craniata</taxon>
        <taxon>Vertebrata</taxon>
        <taxon>Euteleostomi</taxon>
        <taxon>Actinopterygii</taxon>
        <taxon>Neopterygii</taxon>
        <taxon>Teleostei</taxon>
        <taxon>Neoteleostei</taxon>
        <taxon>Acanthomorphata</taxon>
        <taxon>Gobiaria</taxon>
        <taxon>Kurtiformes</taxon>
        <taxon>Apogonoidei</taxon>
        <taxon>Apogonidae</taxon>
        <taxon>Apogoninae</taxon>
        <taxon>Sphaeramia</taxon>
    </lineage>
</organism>
<proteinExistence type="predicted"/>
<feature type="domain" description="Spermatogenesis-associated protein 1 C-terminal" evidence="1">
    <location>
        <begin position="158"/>
        <end position="222"/>
    </location>
</feature>
<evidence type="ECO:0000259" key="1">
    <source>
        <dbReference type="Pfam" id="PF15743"/>
    </source>
</evidence>
<protein>
    <submittedName>
        <fullName evidence="2">Spermatogenesis associated 1</fullName>
    </submittedName>
</protein>
<evidence type="ECO:0000313" key="2">
    <source>
        <dbReference type="Ensembl" id="ENSSORP00005049253.1"/>
    </source>
</evidence>
<dbReference type="PANTHER" id="PTHR14421">
    <property type="entry name" value="SPERMATOGENESIS-ASSOCIATED PROTEIN 1"/>
    <property type="match status" value="1"/>
</dbReference>
<dbReference type="InterPro" id="IPR039062">
    <property type="entry name" value="SPAT1"/>
</dbReference>
<reference evidence="2" key="3">
    <citation type="submission" date="2025-09" db="UniProtKB">
        <authorList>
            <consortium name="Ensembl"/>
        </authorList>
    </citation>
    <scope>IDENTIFICATION</scope>
</reference>
<dbReference type="Ensembl" id="ENSSORT00005050452.1">
    <property type="protein sequence ID" value="ENSSORP00005049253.1"/>
    <property type="gene ID" value="ENSSORG00005022371.1"/>
</dbReference>
<dbReference type="Proteomes" id="UP000472271">
    <property type="component" value="Chromosome 4"/>
</dbReference>
<reference evidence="2" key="1">
    <citation type="submission" date="2019-06" db="EMBL/GenBank/DDBJ databases">
        <authorList>
            <consortium name="Wellcome Sanger Institute Data Sharing"/>
        </authorList>
    </citation>
    <scope>NUCLEOTIDE SEQUENCE [LARGE SCALE GENOMIC DNA]</scope>
</reference>
<sequence length="265" mass="30372">GLGMELRPASCKFVELHVLYVPDDQWNVKLNKVPVEAIESFISAGFIRVYPDLTLKTLRNKLAAFLGAERSINKFSFLKCVGHSLALVSADACFLYCFVLSTFTHDPKSGFKQGGNDDLTFVVMTIHRMMGKCLLGEPLGPYSPAMYVPVCSLCFSFNDKARDSWKKKYFETKKATAPLEDNLRNLRQELEIFYTKLLHQLHARENRGKPKRQGRTSIKVKCVMGSIVCTYQKIMINLLDHQTHMRQQFLPHKFSLNHFICQKLK</sequence>
<name>A0A673CAR5_9TELE</name>
<keyword evidence="3" id="KW-1185">Reference proteome</keyword>
<dbReference type="Pfam" id="PF15743">
    <property type="entry name" value="SPATA1_C"/>
    <property type="match status" value="1"/>
</dbReference>
<accession>A0A673CAR5</accession>
<dbReference type="PANTHER" id="PTHR14421:SF3">
    <property type="entry name" value="SPERMATOGENESIS-ASSOCIATED PROTEIN 1"/>
    <property type="match status" value="1"/>
</dbReference>